<dbReference type="EMBL" id="DS499600">
    <property type="protein sequence ID" value="EDP48936.1"/>
    <property type="molecule type" value="Genomic_DNA"/>
</dbReference>
<evidence type="ECO:0000256" key="3">
    <source>
        <dbReference type="SAM" id="Phobius"/>
    </source>
</evidence>
<keyword evidence="1" id="KW-0175">Coiled coil</keyword>
<keyword evidence="3" id="KW-1133">Transmembrane helix</keyword>
<keyword evidence="5" id="KW-1185">Reference proteome</keyword>
<dbReference type="Proteomes" id="UP000001699">
    <property type="component" value="Unassembled WGS sequence"/>
</dbReference>
<keyword evidence="3" id="KW-0472">Membrane</keyword>
<evidence type="ECO:0000313" key="5">
    <source>
        <dbReference type="Proteomes" id="UP000001699"/>
    </source>
</evidence>
<accession>B0YA93</accession>
<feature type="region of interest" description="Disordered" evidence="2">
    <location>
        <begin position="286"/>
        <end position="335"/>
    </location>
</feature>
<dbReference type="HOGENOM" id="CLU_043821_1_0_1"/>
<protein>
    <submittedName>
        <fullName evidence="4">Uncharacterized protein</fullName>
    </submittedName>
</protein>
<feature type="transmembrane region" description="Helical" evidence="3">
    <location>
        <begin position="231"/>
        <end position="249"/>
    </location>
</feature>
<proteinExistence type="predicted"/>
<sequence length="335" mass="37810">MNHPVAPADAKGSLPTWTGVQGSDEADHKLLKPTTRETARSRWGSDFTVDWVSGNGKGTILDERHNNQRTNFLMANDVRSLSDLELVKSRRQPGEDKWLRHLRSALSTVGTLATDITRRLDYTYYSLLEKVAALTSTFASFQELSDSASTIFDDIERETSVLDGDIRRQIADLKDFQPQMRKIERLEERMRSGKKKADALGKRLEAIRNRIDLWEEKEVEWQTRVGRRLRVFWVIVALSVLVFLVVLISQKSSAICIPLFESSVPVEMGDRRASALAIRLPEPASGEVWSRDDSCSETRPGCNRKSHSAPTPSSPTFNAMTTHVSSDPLRKIDEL</sequence>
<feature type="compositionally biased region" description="Polar residues" evidence="2">
    <location>
        <begin position="308"/>
        <end position="325"/>
    </location>
</feature>
<evidence type="ECO:0000256" key="2">
    <source>
        <dbReference type="SAM" id="MobiDB-lite"/>
    </source>
</evidence>
<dbReference type="OrthoDB" id="5419542at2759"/>
<feature type="region of interest" description="Disordered" evidence="2">
    <location>
        <begin position="1"/>
        <end position="26"/>
    </location>
</feature>
<feature type="coiled-coil region" evidence="1">
    <location>
        <begin position="183"/>
        <end position="217"/>
    </location>
</feature>
<evidence type="ECO:0000256" key="1">
    <source>
        <dbReference type="SAM" id="Coils"/>
    </source>
</evidence>
<keyword evidence="3" id="KW-0812">Transmembrane</keyword>
<reference evidence="4 5" key="1">
    <citation type="journal article" date="2008" name="PLoS Genet.">
        <title>Genomic islands in the pathogenic filamentous fungus Aspergillus fumigatus.</title>
        <authorList>
            <person name="Fedorova N.D."/>
            <person name="Khaldi N."/>
            <person name="Joardar V.S."/>
            <person name="Maiti R."/>
            <person name="Amedeo P."/>
            <person name="Anderson M.J."/>
            <person name="Crabtree J."/>
            <person name="Silva J.C."/>
            <person name="Badger J.H."/>
            <person name="Albarraq A."/>
            <person name="Angiuoli S."/>
            <person name="Bussey H."/>
            <person name="Bowyer P."/>
            <person name="Cotty P.J."/>
            <person name="Dyer P.S."/>
            <person name="Egan A."/>
            <person name="Galens K."/>
            <person name="Fraser-Liggett C.M."/>
            <person name="Haas B.J."/>
            <person name="Inman J.M."/>
            <person name="Kent R."/>
            <person name="Lemieux S."/>
            <person name="Malavazi I."/>
            <person name="Orvis J."/>
            <person name="Roemer T."/>
            <person name="Ronning C.M."/>
            <person name="Sundaram J.P."/>
            <person name="Sutton G."/>
            <person name="Turner G."/>
            <person name="Venter J.C."/>
            <person name="White O.R."/>
            <person name="Whitty B.R."/>
            <person name="Youngman P."/>
            <person name="Wolfe K.H."/>
            <person name="Goldman G.H."/>
            <person name="Wortman J.R."/>
            <person name="Jiang B."/>
            <person name="Denning D.W."/>
            <person name="Nierman W.C."/>
        </authorList>
    </citation>
    <scope>NUCLEOTIDE SEQUENCE [LARGE SCALE GENOMIC DNA]</scope>
    <source>
        <strain evidence="5">CBS 144.89 / FGSC A1163 / CEA10</strain>
    </source>
</reference>
<name>B0YA93_ASPFC</name>
<evidence type="ECO:0000313" key="4">
    <source>
        <dbReference type="EMBL" id="EDP48936.1"/>
    </source>
</evidence>
<organism evidence="4 5">
    <name type="scientific">Aspergillus fumigatus (strain CBS 144.89 / FGSC A1163 / CEA10)</name>
    <name type="common">Neosartorya fumigata</name>
    <dbReference type="NCBI Taxonomy" id="451804"/>
    <lineage>
        <taxon>Eukaryota</taxon>
        <taxon>Fungi</taxon>
        <taxon>Dikarya</taxon>
        <taxon>Ascomycota</taxon>
        <taxon>Pezizomycotina</taxon>
        <taxon>Eurotiomycetes</taxon>
        <taxon>Eurotiomycetidae</taxon>
        <taxon>Eurotiales</taxon>
        <taxon>Aspergillaceae</taxon>
        <taxon>Aspergillus</taxon>
        <taxon>Aspergillus subgen. Fumigati</taxon>
    </lineage>
</organism>
<gene>
    <name evidence="4" type="ORF">AFUB_083850</name>
</gene>
<dbReference type="AlphaFoldDB" id="B0YA93"/>